<dbReference type="Gene3D" id="3.90.1520.10">
    <property type="entry name" value="H-NOX domain"/>
    <property type="match status" value="1"/>
</dbReference>
<name>A0A8J8F9Z3_9BACT</name>
<dbReference type="SUPFAM" id="SSF111126">
    <property type="entry name" value="Ligand-binding domain in the NO signalling and Golgi transport"/>
    <property type="match status" value="1"/>
</dbReference>
<dbReference type="InterPro" id="IPR011644">
    <property type="entry name" value="Heme_NO-bd"/>
</dbReference>
<dbReference type="PANTHER" id="PTHR45655">
    <property type="entry name" value="GUANYLATE CYCLASE SOLUBLE SUBUNIT BETA-2"/>
    <property type="match status" value="1"/>
</dbReference>
<dbReference type="GO" id="GO:0020037">
    <property type="term" value="F:heme binding"/>
    <property type="evidence" value="ECO:0007669"/>
    <property type="project" value="InterPro"/>
</dbReference>
<gene>
    <name evidence="2" type="ORF">GD597_02055</name>
</gene>
<protein>
    <submittedName>
        <fullName evidence="2">Heme NO-binding protein</fullName>
    </submittedName>
</protein>
<organism evidence="2 3">
    <name type="scientific">Limnovirga soli</name>
    <dbReference type="NCBI Taxonomy" id="2656915"/>
    <lineage>
        <taxon>Bacteria</taxon>
        <taxon>Pseudomonadati</taxon>
        <taxon>Bacteroidota</taxon>
        <taxon>Chitinophagia</taxon>
        <taxon>Chitinophagales</taxon>
        <taxon>Chitinophagaceae</taxon>
        <taxon>Limnovirga</taxon>
    </lineage>
</organism>
<dbReference type="InterPro" id="IPR038158">
    <property type="entry name" value="H-NOX_domain_sf"/>
</dbReference>
<comment type="caution">
    <text evidence="2">The sequence shown here is derived from an EMBL/GenBank/DDBJ whole genome shotgun (WGS) entry which is preliminary data.</text>
</comment>
<proteinExistence type="predicted"/>
<dbReference type="Proteomes" id="UP000598971">
    <property type="component" value="Unassembled WGS sequence"/>
</dbReference>
<dbReference type="RefSeq" id="WP_171606155.1">
    <property type="nucleotide sequence ID" value="NZ_WHPF01000002.1"/>
</dbReference>
<feature type="domain" description="Heme NO-binding" evidence="1">
    <location>
        <begin position="2"/>
        <end position="162"/>
    </location>
</feature>
<dbReference type="EMBL" id="WHPF01000002">
    <property type="protein sequence ID" value="NNV54225.1"/>
    <property type="molecule type" value="Genomic_DNA"/>
</dbReference>
<evidence type="ECO:0000313" key="3">
    <source>
        <dbReference type="Proteomes" id="UP000598971"/>
    </source>
</evidence>
<dbReference type="AlphaFoldDB" id="A0A8J8F9Z3"/>
<dbReference type="Pfam" id="PF07700">
    <property type="entry name" value="HNOB"/>
    <property type="match status" value="1"/>
</dbReference>
<dbReference type="PANTHER" id="PTHR45655:SF13">
    <property type="entry name" value="SOLUBLE GUANYLATE CYCLASE GCY-32-RELATED"/>
    <property type="match status" value="1"/>
</dbReference>
<reference evidence="2" key="1">
    <citation type="submission" date="2019-10" db="EMBL/GenBank/DDBJ databases">
        <title>Draft genome sequence of Panacibacter sp. KCS-6.</title>
        <authorList>
            <person name="Yim K.J."/>
        </authorList>
    </citation>
    <scope>NUCLEOTIDE SEQUENCE</scope>
    <source>
        <strain evidence="2">KCS-6</strain>
    </source>
</reference>
<keyword evidence="3" id="KW-1185">Reference proteome</keyword>
<accession>A0A8J8F9Z3</accession>
<dbReference type="InterPro" id="IPR024096">
    <property type="entry name" value="NO_sig/Golgi_transp_ligand-bd"/>
</dbReference>
<sequence>MYGIVNKAIQEMIVENYGIEKWNLILEKSGIDIDFFISNEPYDDGVTYVLAKTIANEMKIPVQDVLLSFGEWWVLRTAKEKYSGLMQAGGASLKEFILNLPNFHNRVMLIYPRLTPPEFKITNIEENGVWLHYYSKREGLQEFVKGILQGLAKMYETTVDIQLLKNRTLGDDHEIFKIGW</sequence>
<evidence type="ECO:0000259" key="1">
    <source>
        <dbReference type="Pfam" id="PF07700"/>
    </source>
</evidence>
<evidence type="ECO:0000313" key="2">
    <source>
        <dbReference type="EMBL" id="NNV54225.1"/>
    </source>
</evidence>